<keyword evidence="7" id="KW-0289">Folate biosynthesis</keyword>
<evidence type="ECO:0000256" key="4">
    <source>
        <dbReference type="ARBA" id="ARBA00022741"/>
    </source>
</evidence>
<dbReference type="PANTHER" id="PTHR43071:SF1">
    <property type="entry name" value="2-AMINO-4-HYDROXY-6-HYDROXYMETHYLDIHYDROPTERIDINE PYROPHOSPHOKINASE"/>
    <property type="match status" value="1"/>
</dbReference>
<reference evidence="10" key="1">
    <citation type="submission" date="2018-05" db="EMBL/GenBank/DDBJ databases">
        <authorList>
            <person name="Lanie J.A."/>
            <person name="Ng W.-L."/>
            <person name="Kazmierczak K.M."/>
            <person name="Andrzejewski T.M."/>
            <person name="Davidsen T.M."/>
            <person name="Wayne K.J."/>
            <person name="Tettelin H."/>
            <person name="Glass J.I."/>
            <person name="Rusch D."/>
            <person name="Podicherti R."/>
            <person name="Tsui H.-C.T."/>
            <person name="Winkler M.E."/>
        </authorList>
    </citation>
    <scope>NUCLEOTIDE SEQUENCE</scope>
</reference>
<dbReference type="InterPro" id="IPR035907">
    <property type="entry name" value="Hppk_sf"/>
</dbReference>
<evidence type="ECO:0000313" key="10">
    <source>
        <dbReference type="EMBL" id="SVA23769.1"/>
    </source>
</evidence>
<dbReference type="NCBIfam" id="TIGR01498">
    <property type="entry name" value="folK"/>
    <property type="match status" value="1"/>
</dbReference>
<comment type="pathway">
    <text evidence="1">Cofactor biosynthesis; tetrahydrofolate biosynthesis; 2-amino-4-hydroxy-6-hydroxymethyl-7,8-dihydropteridine diphosphate from 7,8-dihydroneopterin triphosphate: step 4/4.</text>
</comment>
<dbReference type="Gene3D" id="3.40.50.300">
    <property type="entry name" value="P-loop containing nucleotide triphosphate hydrolases"/>
    <property type="match status" value="1"/>
</dbReference>
<keyword evidence="3" id="KW-0808">Transferase</keyword>
<evidence type="ECO:0000256" key="6">
    <source>
        <dbReference type="ARBA" id="ARBA00022840"/>
    </source>
</evidence>
<dbReference type="CDD" id="cd01673">
    <property type="entry name" value="dNK"/>
    <property type="match status" value="1"/>
</dbReference>
<dbReference type="PANTHER" id="PTHR43071">
    <property type="entry name" value="2-AMINO-4-HYDROXY-6-HYDROXYMETHYLDIHYDROPTERIDINE PYROPHOSPHOKINASE"/>
    <property type="match status" value="1"/>
</dbReference>
<dbReference type="Gene3D" id="3.30.70.560">
    <property type="entry name" value="7,8-Dihydro-6-hydroxymethylpterin-pyrophosphokinase HPPK"/>
    <property type="match status" value="1"/>
</dbReference>
<dbReference type="GO" id="GO:0046656">
    <property type="term" value="P:folic acid biosynthetic process"/>
    <property type="evidence" value="ECO:0007669"/>
    <property type="project" value="UniProtKB-KW"/>
</dbReference>
<keyword evidence="6" id="KW-0067">ATP-binding</keyword>
<evidence type="ECO:0000256" key="5">
    <source>
        <dbReference type="ARBA" id="ARBA00022777"/>
    </source>
</evidence>
<evidence type="ECO:0000256" key="1">
    <source>
        <dbReference type="ARBA" id="ARBA00005051"/>
    </source>
</evidence>
<dbReference type="GO" id="GO:0005524">
    <property type="term" value="F:ATP binding"/>
    <property type="evidence" value="ECO:0007669"/>
    <property type="project" value="UniProtKB-KW"/>
</dbReference>
<evidence type="ECO:0000256" key="7">
    <source>
        <dbReference type="ARBA" id="ARBA00022909"/>
    </source>
</evidence>
<accession>A0A381U6K7</accession>
<dbReference type="GO" id="GO:0046654">
    <property type="term" value="P:tetrahydrofolate biosynthetic process"/>
    <property type="evidence" value="ECO:0007669"/>
    <property type="project" value="UniProtKB-UniPathway"/>
</dbReference>
<feature type="domain" description="7,8-dihydro-6-hydroxymethylpterin-pyrophosphokinase" evidence="8">
    <location>
        <begin position="9"/>
        <end position="136"/>
    </location>
</feature>
<dbReference type="EMBL" id="UINC01005822">
    <property type="protein sequence ID" value="SVA23769.1"/>
    <property type="molecule type" value="Genomic_DNA"/>
</dbReference>
<gene>
    <name evidence="10" type="ORF">METZ01_LOCUS76623</name>
</gene>
<dbReference type="InterPro" id="IPR000550">
    <property type="entry name" value="Hppk"/>
</dbReference>
<dbReference type="CDD" id="cd00483">
    <property type="entry name" value="HPPK"/>
    <property type="match status" value="1"/>
</dbReference>
<dbReference type="GO" id="GO:0016301">
    <property type="term" value="F:kinase activity"/>
    <property type="evidence" value="ECO:0007669"/>
    <property type="project" value="UniProtKB-KW"/>
</dbReference>
<dbReference type="SUPFAM" id="SSF55083">
    <property type="entry name" value="6-hydroxymethyl-7,8-dihydropterin pyrophosphokinase, HPPK"/>
    <property type="match status" value="1"/>
</dbReference>
<name>A0A381U6K7_9ZZZZ</name>
<feature type="domain" description="Deoxynucleoside kinase" evidence="9">
    <location>
        <begin position="182"/>
        <end position="374"/>
    </location>
</feature>
<dbReference type="SUPFAM" id="SSF52540">
    <property type="entry name" value="P-loop containing nucleoside triphosphate hydrolases"/>
    <property type="match status" value="1"/>
</dbReference>
<dbReference type="UniPathway" id="UPA00077">
    <property type="reaction ID" value="UER00155"/>
</dbReference>
<dbReference type="InterPro" id="IPR031314">
    <property type="entry name" value="DNK_dom"/>
</dbReference>
<sequence length="375" mass="43718">MDDYKKIHISIGSNIGDKLKNLEKAIELIHLKIAVVKSISSIYRAESIGFKGDDFLNICISIFSNETPSYIMQNLLDIEETLGRVRSKKNTPESRIIDIDIVFIEDMVIDSSLLEVPHPKMQNRKFVLIPLLEIDPKINHPITKESIPEMLRNCKDTSQVEKTNLKVLNPKENIKISRYKYIAIEGNIGAGKTSLSKKIAIDFNSKLILERFADNPFLPKFYNDPERYAFTLEMSFLSERYQQISEDLSQLNIFNELIISDYDIHKSLIFSKVNLNVDEFSLYRKLFYDMYKETLKPDLFVFLNQDIPQLQKNISSRGRDYENKISNEYLSKINSEYFEFFKSRPDLNIKIIDITNLDFVENRLDYLSVLDEITS</sequence>
<dbReference type="EC" id="2.7.6.3" evidence="2"/>
<evidence type="ECO:0000256" key="2">
    <source>
        <dbReference type="ARBA" id="ARBA00013253"/>
    </source>
</evidence>
<organism evidence="10">
    <name type="scientific">marine metagenome</name>
    <dbReference type="NCBI Taxonomy" id="408172"/>
    <lineage>
        <taxon>unclassified sequences</taxon>
        <taxon>metagenomes</taxon>
        <taxon>ecological metagenomes</taxon>
    </lineage>
</organism>
<proteinExistence type="predicted"/>
<keyword evidence="4" id="KW-0547">Nucleotide-binding</keyword>
<evidence type="ECO:0000259" key="9">
    <source>
        <dbReference type="Pfam" id="PF01712"/>
    </source>
</evidence>
<dbReference type="GO" id="GO:0003848">
    <property type="term" value="F:2-amino-4-hydroxy-6-hydroxymethyldihydropteridine diphosphokinase activity"/>
    <property type="evidence" value="ECO:0007669"/>
    <property type="project" value="UniProtKB-EC"/>
</dbReference>
<dbReference type="AlphaFoldDB" id="A0A381U6K7"/>
<evidence type="ECO:0000259" key="8">
    <source>
        <dbReference type="Pfam" id="PF01288"/>
    </source>
</evidence>
<dbReference type="Pfam" id="PF01712">
    <property type="entry name" value="dNK"/>
    <property type="match status" value="1"/>
</dbReference>
<dbReference type="InterPro" id="IPR027417">
    <property type="entry name" value="P-loop_NTPase"/>
</dbReference>
<evidence type="ECO:0000256" key="3">
    <source>
        <dbReference type="ARBA" id="ARBA00022679"/>
    </source>
</evidence>
<keyword evidence="5" id="KW-0418">Kinase</keyword>
<protein>
    <recommendedName>
        <fullName evidence="2">2-amino-4-hydroxy-6-hydroxymethyldihydropteridine diphosphokinase</fullName>
        <ecNumber evidence="2">2.7.6.3</ecNumber>
    </recommendedName>
</protein>
<dbReference type="Pfam" id="PF01288">
    <property type="entry name" value="HPPK"/>
    <property type="match status" value="1"/>
</dbReference>